<evidence type="ECO:0000256" key="1">
    <source>
        <dbReference type="SAM" id="MobiDB-lite"/>
    </source>
</evidence>
<dbReference type="OrthoDB" id="10455565at2759"/>
<sequence length="193" mass="21293">MPKIGKTAQKMFKHTSFRCSLSFDRTVLAVSTRKNWYGNFKQYKRPIPNPDPTNPQLVSKPVPSSTKSYWKKKAVAVAGTNVNHMAQWLNQPCPPSPAPIPMTTPSLVPTVTPAGCEDLVKLSEETGDAMNNASDNDNTALDSTGNANDSDNKALYTSDEVAAENHTYTVTNHKAWLASCIWNYCSKDHLQPH</sequence>
<proteinExistence type="predicted"/>
<feature type="region of interest" description="Disordered" evidence="1">
    <location>
        <begin position="128"/>
        <end position="152"/>
    </location>
</feature>
<protein>
    <submittedName>
        <fullName evidence="2">Uncharacterized protein</fullName>
    </submittedName>
</protein>
<organism evidence="2 3">
    <name type="scientific">Cronartium quercuum f. sp. fusiforme G11</name>
    <dbReference type="NCBI Taxonomy" id="708437"/>
    <lineage>
        <taxon>Eukaryota</taxon>
        <taxon>Fungi</taxon>
        <taxon>Dikarya</taxon>
        <taxon>Basidiomycota</taxon>
        <taxon>Pucciniomycotina</taxon>
        <taxon>Pucciniomycetes</taxon>
        <taxon>Pucciniales</taxon>
        <taxon>Coleosporiaceae</taxon>
        <taxon>Cronartium</taxon>
    </lineage>
</organism>
<dbReference type="AlphaFoldDB" id="A0A9P6NIK8"/>
<keyword evidence="3" id="KW-1185">Reference proteome</keyword>
<comment type="caution">
    <text evidence="2">The sequence shown here is derived from an EMBL/GenBank/DDBJ whole genome shotgun (WGS) entry which is preliminary data.</text>
</comment>
<gene>
    <name evidence="2" type="ORF">CROQUDRAFT_95258</name>
</gene>
<evidence type="ECO:0000313" key="3">
    <source>
        <dbReference type="Proteomes" id="UP000886653"/>
    </source>
</evidence>
<dbReference type="Proteomes" id="UP000886653">
    <property type="component" value="Unassembled WGS sequence"/>
</dbReference>
<reference evidence="2" key="1">
    <citation type="submission" date="2013-11" db="EMBL/GenBank/DDBJ databases">
        <title>Genome sequence of the fusiform rust pathogen reveals effectors for host alternation and coevolution with pine.</title>
        <authorList>
            <consortium name="DOE Joint Genome Institute"/>
            <person name="Smith K."/>
            <person name="Pendleton A."/>
            <person name="Kubisiak T."/>
            <person name="Anderson C."/>
            <person name="Salamov A."/>
            <person name="Aerts A."/>
            <person name="Riley R."/>
            <person name="Clum A."/>
            <person name="Lindquist E."/>
            <person name="Ence D."/>
            <person name="Campbell M."/>
            <person name="Kronenberg Z."/>
            <person name="Feau N."/>
            <person name="Dhillon B."/>
            <person name="Hamelin R."/>
            <person name="Burleigh J."/>
            <person name="Smith J."/>
            <person name="Yandell M."/>
            <person name="Nelson C."/>
            <person name="Grigoriev I."/>
            <person name="Davis J."/>
        </authorList>
    </citation>
    <scope>NUCLEOTIDE SEQUENCE</scope>
    <source>
        <strain evidence="2">G11</strain>
    </source>
</reference>
<feature type="compositionally biased region" description="Polar residues" evidence="1">
    <location>
        <begin position="129"/>
        <end position="149"/>
    </location>
</feature>
<name>A0A9P6NIK8_9BASI</name>
<dbReference type="EMBL" id="MU167299">
    <property type="protein sequence ID" value="KAG0144256.1"/>
    <property type="molecule type" value="Genomic_DNA"/>
</dbReference>
<accession>A0A9P6NIK8</accession>
<evidence type="ECO:0000313" key="2">
    <source>
        <dbReference type="EMBL" id="KAG0144256.1"/>
    </source>
</evidence>